<reference evidence="1 2" key="1">
    <citation type="journal article" date="2010" name="Proc. Natl. Acad. Sci. U.S.A.">
        <title>Enigmatic, ultrasmall, uncultivated Archaea.</title>
        <authorList>
            <person name="Baker B.J."/>
            <person name="Comolli L.R."/>
            <person name="Dick G.J."/>
            <person name="Hauser L.J."/>
            <person name="Hyatt D."/>
            <person name="Dill B.D."/>
            <person name="Land M.L."/>
            <person name="Verberkmoes N.C."/>
            <person name="Hettich R.L."/>
            <person name="Banfield J.F."/>
        </authorList>
    </citation>
    <scope>NUCLEOTIDE SEQUENCE [LARGE SCALE GENOMIC DNA]</scope>
</reference>
<dbReference type="Proteomes" id="UP000009375">
    <property type="component" value="Unassembled WGS sequence"/>
</dbReference>
<dbReference type="EMBL" id="GG730042">
    <property type="protein sequence ID" value="EEZ93064.1"/>
    <property type="molecule type" value="Genomic_DNA"/>
</dbReference>
<name>D2EEV8_PARA4</name>
<dbReference type="AlphaFoldDB" id="D2EEV8"/>
<evidence type="ECO:0000313" key="2">
    <source>
        <dbReference type="Proteomes" id="UP000009375"/>
    </source>
</evidence>
<sequence>MEEKKAKELVFYHIGKIVKVINKNNSKNVDKKQKAVIEMWDNNIITCEIGNVNPKDDDFVIVRFNGLIQAQGVFMRPETVTDILSQEAGQQIWDKYKGFFDKSKPTHPFTG</sequence>
<protein>
    <submittedName>
        <fullName evidence="1">Uncharacterized protein</fullName>
    </submittedName>
</protein>
<gene>
    <name evidence="1" type="ORF">BJBARM4_0260</name>
</gene>
<accession>D2EEV8</accession>
<organism evidence="1 2">
    <name type="scientific">Candidatus Parvarchaeum acidiphilum ARMAN-4</name>
    <dbReference type="NCBI Taxonomy" id="662760"/>
    <lineage>
        <taxon>Archaea</taxon>
        <taxon>Candidatus Parvarchaeota</taxon>
        <taxon>Candidatus Parvarchaeum</taxon>
    </lineage>
</organism>
<proteinExistence type="predicted"/>
<evidence type="ECO:0000313" key="1">
    <source>
        <dbReference type="EMBL" id="EEZ93064.1"/>
    </source>
</evidence>